<feature type="domain" description="CxC2-like cysteine cluster KDZ transposase-associated" evidence="3">
    <location>
        <begin position="169"/>
        <end position="252"/>
    </location>
</feature>
<dbReference type="Pfam" id="PF18803">
    <property type="entry name" value="CxC2"/>
    <property type="match status" value="1"/>
</dbReference>
<feature type="region of interest" description="Disordered" evidence="2">
    <location>
        <begin position="792"/>
        <end position="811"/>
    </location>
</feature>
<feature type="compositionally biased region" description="Acidic residues" evidence="2">
    <location>
        <begin position="793"/>
        <end position="811"/>
    </location>
</feature>
<evidence type="ECO:0000259" key="3">
    <source>
        <dbReference type="Pfam" id="PF18803"/>
    </source>
</evidence>
<name>A0A8S3RUG1_MYTED</name>
<keyword evidence="5" id="KW-1185">Reference proteome</keyword>
<comment type="caution">
    <text evidence="4">The sequence shown here is derived from an EMBL/GenBank/DDBJ whole genome shotgun (WGS) entry which is preliminary data.</text>
</comment>
<accession>A0A8S3RUG1</accession>
<evidence type="ECO:0000256" key="1">
    <source>
        <dbReference type="SAM" id="Coils"/>
    </source>
</evidence>
<reference evidence="4" key="1">
    <citation type="submission" date="2021-03" db="EMBL/GenBank/DDBJ databases">
        <authorList>
            <person name="Bekaert M."/>
        </authorList>
    </citation>
    <scope>NUCLEOTIDE SEQUENCE</scope>
</reference>
<gene>
    <name evidence="4" type="ORF">MEDL_26712</name>
</gene>
<dbReference type="InterPro" id="IPR041457">
    <property type="entry name" value="CxC2_KDZ-assoc"/>
</dbReference>
<organism evidence="4 5">
    <name type="scientific">Mytilus edulis</name>
    <name type="common">Blue mussel</name>
    <dbReference type="NCBI Taxonomy" id="6550"/>
    <lineage>
        <taxon>Eukaryota</taxon>
        <taxon>Metazoa</taxon>
        <taxon>Spiralia</taxon>
        <taxon>Lophotrochozoa</taxon>
        <taxon>Mollusca</taxon>
        <taxon>Bivalvia</taxon>
        <taxon>Autobranchia</taxon>
        <taxon>Pteriomorphia</taxon>
        <taxon>Mytilida</taxon>
        <taxon>Mytiloidea</taxon>
        <taxon>Mytilidae</taxon>
        <taxon>Mytilinae</taxon>
        <taxon>Mytilus</taxon>
    </lineage>
</organism>
<dbReference type="CDD" id="cd19757">
    <property type="entry name" value="Bbox1"/>
    <property type="match status" value="1"/>
</dbReference>
<dbReference type="OrthoDB" id="10063408at2759"/>
<dbReference type="Proteomes" id="UP000683360">
    <property type="component" value="Unassembled WGS sequence"/>
</dbReference>
<dbReference type="PANTHER" id="PTHR33096">
    <property type="entry name" value="CXC2 DOMAIN-CONTAINING PROTEIN"/>
    <property type="match status" value="1"/>
</dbReference>
<dbReference type="InterPro" id="IPR040521">
    <property type="entry name" value="KDZ"/>
</dbReference>
<evidence type="ECO:0000313" key="4">
    <source>
        <dbReference type="EMBL" id="CAG2212765.1"/>
    </source>
</evidence>
<feature type="coiled-coil region" evidence="1">
    <location>
        <begin position="507"/>
        <end position="553"/>
    </location>
</feature>
<sequence>MKRIRFTKKPPKIKKIVYDGKRRQTKYVRLDASISSKHEDTVIEKDCGDIFKQKPDINLELINEDQEEPAKNSYATKEKKLIEAWEGLREDLILTRLQELSPATHECGFCHDEQPDIIICQDCGPQAYYCSSCCERVHRNILFHKPQQWKGSMYVPIQLINELTRKDHKCDQTFFSNIYAVDMKGTQHICKIQLCRCETAAATLVRYNLWPATPSNPKIAFDIRFMELLSVLHLECHLPTKSFCDALGFLKSNFINLATDDNPPIISMDANFGLVHKRSSGEGHGRQSSRHKDLFFRNHDNMKSFIDDYSVQKGTNYECSNFQAGDNIRSKIKNGKLDVTGVFGSVCKHDIPFHFMDLSHGERLSYPVYILKCLLETRTDNLVVMYDIACMLHKHLKKNNCEEMLEKCTFAIPVFHSFAHNMACQLSYGQRFVTGTGLTDGEGIERLWSYLRGFRKITKEMSLNNRQDLLTEAMLHHKSEDAVSDWQTEWKSQCHTKGRKNVFLTVDEQYAESLDNLEEKKQLLKTADTVSSRKDLEKNIERLSKICNNLKRRTNYKINLQEEPGITLLCSIKKKKKHFVLKKLKDLATDRQYLSSCMKKYADGQGIGLRISIQFSQNSNKIKKELVNLNQCLGSDPLDLNSVLSPTSPIFDELACVKISTKQQKAVEAKSLLLHAKEEKKSIYEEVMIYFQYLVKQSTEILESLSTIEADQSRIDKGKRQYLYYKHFNLELIGNNCKDLFKNYIEINIPQIVHGLLSVELLKPSQYVNDFADITSDELHAILKEIRDLEQSPIEEDEANDDSDFEIDNDV</sequence>
<dbReference type="AlphaFoldDB" id="A0A8S3RUG1"/>
<evidence type="ECO:0000313" key="5">
    <source>
        <dbReference type="Proteomes" id="UP000683360"/>
    </source>
</evidence>
<evidence type="ECO:0000256" key="2">
    <source>
        <dbReference type="SAM" id="MobiDB-lite"/>
    </source>
</evidence>
<keyword evidence="1" id="KW-0175">Coiled coil</keyword>
<dbReference type="EMBL" id="CAJPWZ010001313">
    <property type="protein sequence ID" value="CAG2212765.1"/>
    <property type="molecule type" value="Genomic_DNA"/>
</dbReference>
<proteinExistence type="predicted"/>
<protein>
    <recommendedName>
        <fullName evidence="3">CxC2-like cysteine cluster KDZ transposase-associated domain-containing protein</fullName>
    </recommendedName>
</protein>
<dbReference type="Pfam" id="PF18758">
    <property type="entry name" value="KDZ"/>
    <property type="match status" value="1"/>
</dbReference>
<dbReference type="PANTHER" id="PTHR33096:SF1">
    <property type="entry name" value="CXC1-LIKE CYSTEINE CLUSTER ASSOCIATED WITH KDZ TRANSPOSASES DOMAIN-CONTAINING PROTEIN"/>
    <property type="match status" value="1"/>
</dbReference>